<keyword evidence="3" id="KW-1185">Reference proteome</keyword>
<dbReference type="InterPro" id="IPR012942">
    <property type="entry name" value="SRR1-like"/>
</dbReference>
<dbReference type="Proteomes" id="UP000254937">
    <property type="component" value="Unassembled WGS sequence"/>
</dbReference>
<protein>
    <recommendedName>
        <fullName evidence="1">SRR1-like domain-containing protein</fullName>
    </recommendedName>
</protein>
<sequence>MAAIKYPSTPASISLRHHQTNMEAARSANAGRRQSEETLADVQASLERIVRLYNYGKPLFPRRLLKDLHEQISKGYERVSIPDWDDQPNTYSLKVPENCTRESDTYVINYSSIQRLTYFNPQLPKLLLESPCPISIGYTRSPSHPGITLKEIHDAFKQIRRGWQDSETCSNLEGSFVQPRFWSSTITRIVAFGLGTLGKAEFGNVSVRSYAQHAAMLTMATILKEKRISKGQDVQCFAQDPWYDEKDVDFLRGLGITVVNDPEGFLMIDEHTLVFSVCPNIPVRQIVADVQWPAAMVWNSPLPEGQINEWKSRLGNGEVFWTGPMMTDPDSERVCEMLRNYDGARLVDNSDYFGDLTVYARRNYNTAAFSNGRVICSWQNCWIPFKLTPKLS</sequence>
<organism evidence="2 3">
    <name type="scientific">Aspergillus phoenicis ATCC 13157</name>
    <dbReference type="NCBI Taxonomy" id="1353007"/>
    <lineage>
        <taxon>Eukaryota</taxon>
        <taxon>Fungi</taxon>
        <taxon>Dikarya</taxon>
        <taxon>Ascomycota</taxon>
        <taxon>Pezizomycotina</taxon>
        <taxon>Eurotiomycetes</taxon>
        <taxon>Eurotiomycetidae</taxon>
        <taxon>Eurotiales</taxon>
        <taxon>Aspergillaceae</taxon>
        <taxon>Aspergillus</taxon>
    </lineage>
</organism>
<name>A0A370PJT6_ASPPH</name>
<feature type="domain" description="SRR1-like" evidence="1">
    <location>
        <begin position="183"/>
        <end position="300"/>
    </location>
</feature>
<proteinExistence type="predicted"/>
<gene>
    <name evidence="2" type="ORF">M752DRAFT_300700</name>
</gene>
<evidence type="ECO:0000313" key="2">
    <source>
        <dbReference type="EMBL" id="RDK42457.1"/>
    </source>
</evidence>
<evidence type="ECO:0000313" key="3">
    <source>
        <dbReference type="Proteomes" id="UP000254937"/>
    </source>
</evidence>
<evidence type="ECO:0000259" key="1">
    <source>
        <dbReference type="Pfam" id="PF07985"/>
    </source>
</evidence>
<reference evidence="2 3" key="1">
    <citation type="submission" date="2018-07" db="EMBL/GenBank/DDBJ databases">
        <title>Section-level genome sequencing of Aspergillus section Nigri to investigate inter- and intra-species variation.</title>
        <authorList>
            <consortium name="DOE Joint Genome Institute"/>
            <person name="Vesth T.C."/>
            <person name="Nybo J.L."/>
            <person name="Theobald S."/>
            <person name="Frisvad J.C."/>
            <person name="Larsen T.O."/>
            <person name="Nielsen K.F."/>
            <person name="Hoof J.B."/>
            <person name="Brandl J."/>
            <person name="Salamov A."/>
            <person name="Riley R."/>
            <person name="Gladden J.M."/>
            <person name="Phatale P."/>
            <person name="Nielsen M.T."/>
            <person name="Lyhne E.K."/>
            <person name="Kogle M.E."/>
            <person name="Strasser K."/>
            <person name="McDonnell E."/>
            <person name="Barry K."/>
            <person name="Clum A."/>
            <person name="Chen C."/>
            <person name="Nolan M."/>
            <person name="Sandor L."/>
            <person name="Kuo A."/>
            <person name="Lipzen A."/>
            <person name="Hainaut M."/>
            <person name="Drula E."/>
            <person name="Tsang A."/>
            <person name="Magnuson J.K."/>
            <person name="Henrissat B."/>
            <person name="Wiebenga A."/>
            <person name="Simmons B.A."/>
            <person name="Makela M.R."/>
            <person name="De vries R.P."/>
            <person name="Grigoriev I.V."/>
            <person name="Mortensen U.H."/>
            <person name="Baker S.E."/>
            <person name="Andersen M.R."/>
        </authorList>
    </citation>
    <scope>NUCLEOTIDE SEQUENCE [LARGE SCALE GENOMIC DNA]</scope>
    <source>
        <strain evidence="2 3">ATCC 13157</strain>
    </source>
</reference>
<dbReference type="Pfam" id="PF07985">
    <property type="entry name" value="SRR1"/>
    <property type="match status" value="1"/>
</dbReference>
<accession>A0A370PJT6</accession>
<dbReference type="EMBL" id="KZ851853">
    <property type="protein sequence ID" value="RDK42457.1"/>
    <property type="molecule type" value="Genomic_DNA"/>
</dbReference>
<dbReference type="PANTHER" id="PTHR42080:SF3">
    <property type="entry name" value="SRR1-LIKE DOMAIN-CONTAINING PROTEIN"/>
    <property type="match status" value="1"/>
</dbReference>
<dbReference type="PANTHER" id="PTHR42080">
    <property type="entry name" value="SRR1 DOMAIN-CONTAINING PROTEIN"/>
    <property type="match status" value="1"/>
</dbReference>
<dbReference type="AlphaFoldDB" id="A0A370PJT6"/>